<name>A0A0T7H504_NEOGA</name>
<feature type="domain" description="D-isomer specific 2-hydroxyacid dehydrogenase NAD-binding" evidence="5">
    <location>
        <begin position="129"/>
        <end position="299"/>
    </location>
</feature>
<feature type="domain" description="D-isomer specific 2-hydroxyacid dehydrogenase catalytic" evidence="4">
    <location>
        <begin position="34"/>
        <end position="330"/>
    </location>
</feature>
<dbReference type="InterPro" id="IPR006139">
    <property type="entry name" value="D-isomer_2_OHA_DH_cat_dom"/>
</dbReference>
<dbReference type="GO" id="GO:0016616">
    <property type="term" value="F:oxidoreductase activity, acting on the CH-OH group of donors, NAD or NADP as acceptor"/>
    <property type="evidence" value="ECO:0007669"/>
    <property type="project" value="InterPro"/>
</dbReference>
<dbReference type="SUPFAM" id="SSF51735">
    <property type="entry name" value="NAD(P)-binding Rossmann-fold domains"/>
    <property type="match status" value="1"/>
</dbReference>
<gene>
    <name evidence="6" type="ORF">NGAL_HAMBI1189_56020</name>
</gene>
<dbReference type="EMBL" id="CCRK01000023">
    <property type="protein sequence ID" value="CDZ54622.1"/>
    <property type="molecule type" value="Genomic_DNA"/>
</dbReference>
<dbReference type="InterPro" id="IPR006140">
    <property type="entry name" value="D-isomer_DH_NAD-bd"/>
</dbReference>
<dbReference type="InterPro" id="IPR036291">
    <property type="entry name" value="NAD(P)-bd_dom_sf"/>
</dbReference>
<evidence type="ECO:0000256" key="1">
    <source>
        <dbReference type="ARBA" id="ARBA00023002"/>
    </source>
</evidence>
<dbReference type="CDD" id="cd05300">
    <property type="entry name" value="2-Hacid_dh_1"/>
    <property type="match status" value="1"/>
</dbReference>
<accession>A0A0T7H504</accession>
<protein>
    <submittedName>
        <fullName evidence="6">D-isomer specific 2-hydroxyacid dehydrogenase family protein</fullName>
    </submittedName>
</protein>
<dbReference type="Pfam" id="PF00389">
    <property type="entry name" value="2-Hacid_dh"/>
    <property type="match status" value="1"/>
</dbReference>
<dbReference type="Gene3D" id="3.40.50.720">
    <property type="entry name" value="NAD(P)-binding Rossmann-like Domain"/>
    <property type="match status" value="2"/>
</dbReference>
<dbReference type="SUPFAM" id="SSF52283">
    <property type="entry name" value="Formate/glycerate dehydrogenase catalytic domain-like"/>
    <property type="match status" value="1"/>
</dbReference>
<sequence length="336" mass="36904">MERITGVKARKVWKAGMTKANQDLTIVLNHPAAESYASLIEERFPTVRTIVAADASDLEKNIGDADAVLAFRFPVEVFDKAKKLRWFQCTGAGVDSLYPIRDKVGHITVTNARGIHGEIIADFVMAGVTMLHWDFRRFLQEQERREWQPRYVAPLGDRTLGVIGLGSIGATIARRAKSAGMTVVGSKRDISQPVDGVDRLFAADAFDEFLPLCDFVVLALPSTPDTIGVIGASHFEKMKRSAFLVNIARGNVLVESELVAALQEKTIAGALLDVFEKEPLPSNSPLWGMPNVIATPHVAGSPTNYTERVFSILAENIENYLNGRPLKNVVDLSRGY</sequence>
<reference evidence="6 7" key="1">
    <citation type="submission" date="2014-08" db="EMBL/GenBank/DDBJ databases">
        <authorList>
            <person name="Chen Y.-H."/>
        </authorList>
    </citation>
    <scope>NUCLEOTIDE SEQUENCE [LARGE SCALE GENOMIC DNA]</scope>
</reference>
<evidence type="ECO:0000313" key="7">
    <source>
        <dbReference type="Proteomes" id="UP000039660"/>
    </source>
</evidence>
<proteinExistence type="inferred from homology"/>
<organism evidence="6 7">
    <name type="scientific">Neorhizobium galegae bv. officinalis</name>
    <dbReference type="NCBI Taxonomy" id="323656"/>
    <lineage>
        <taxon>Bacteria</taxon>
        <taxon>Pseudomonadati</taxon>
        <taxon>Pseudomonadota</taxon>
        <taxon>Alphaproteobacteria</taxon>
        <taxon>Hyphomicrobiales</taxon>
        <taxon>Rhizobiaceae</taxon>
        <taxon>Rhizobium/Agrobacterium group</taxon>
        <taxon>Neorhizobium</taxon>
    </lineage>
</organism>
<evidence type="ECO:0000256" key="2">
    <source>
        <dbReference type="ARBA" id="ARBA00023027"/>
    </source>
</evidence>
<comment type="similarity">
    <text evidence="3">Belongs to the D-isomer specific 2-hydroxyacid dehydrogenase family.</text>
</comment>
<evidence type="ECO:0000259" key="5">
    <source>
        <dbReference type="Pfam" id="PF02826"/>
    </source>
</evidence>
<dbReference type="PANTHER" id="PTHR43333">
    <property type="entry name" value="2-HACID_DH_C DOMAIN-CONTAINING PROTEIN"/>
    <property type="match status" value="1"/>
</dbReference>
<dbReference type="GO" id="GO:0051287">
    <property type="term" value="F:NAD binding"/>
    <property type="evidence" value="ECO:0007669"/>
    <property type="project" value="InterPro"/>
</dbReference>
<dbReference type="AlphaFoldDB" id="A0A0T7H504"/>
<evidence type="ECO:0000313" key="6">
    <source>
        <dbReference type="EMBL" id="CDZ54622.1"/>
    </source>
</evidence>
<dbReference type="Proteomes" id="UP000039660">
    <property type="component" value="Unassembled WGS sequence"/>
</dbReference>
<evidence type="ECO:0000256" key="3">
    <source>
        <dbReference type="RuleBase" id="RU003719"/>
    </source>
</evidence>
<keyword evidence="1 3" id="KW-0560">Oxidoreductase</keyword>
<dbReference type="PROSITE" id="PS00671">
    <property type="entry name" value="D_2_HYDROXYACID_DH_3"/>
    <property type="match status" value="1"/>
</dbReference>
<evidence type="ECO:0000259" key="4">
    <source>
        <dbReference type="Pfam" id="PF00389"/>
    </source>
</evidence>
<dbReference type="InterPro" id="IPR029753">
    <property type="entry name" value="D-isomer_DH_CS"/>
</dbReference>
<dbReference type="Pfam" id="PF02826">
    <property type="entry name" value="2-Hacid_dh_C"/>
    <property type="match status" value="1"/>
</dbReference>
<dbReference type="PANTHER" id="PTHR43333:SF1">
    <property type="entry name" value="D-ISOMER SPECIFIC 2-HYDROXYACID DEHYDROGENASE NAD-BINDING DOMAIN-CONTAINING PROTEIN"/>
    <property type="match status" value="1"/>
</dbReference>
<keyword evidence="2" id="KW-0520">NAD</keyword>